<dbReference type="Gene3D" id="3.50.30.30">
    <property type="match status" value="1"/>
</dbReference>
<dbReference type="Gene3D" id="3.10.170.10">
    <property type="match status" value="1"/>
</dbReference>
<dbReference type="InterPro" id="IPR050728">
    <property type="entry name" value="Zinc_Metalloprotease_M4"/>
</dbReference>
<evidence type="ECO:0000259" key="11">
    <source>
        <dbReference type="Pfam" id="PF02225"/>
    </source>
</evidence>
<evidence type="ECO:0000256" key="7">
    <source>
        <dbReference type="ARBA" id="ARBA00023049"/>
    </source>
</evidence>
<dbReference type="GO" id="GO:0046872">
    <property type="term" value="F:metal ion binding"/>
    <property type="evidence" value="ECO:0007669"/>
    <property type="project" value="UniProtKB-KW"/>
</dbReference>
<dbReference type="SUPFAM" id="SSF52025">
    <property type="entry name" value="PA domain"/>
    <property type="match status" value="1"/>
</dbReference>
<name>A0A1I3QU61_9ACTN</name>
<evidence type="ECO:0000256" key="8">
    <source>
        <dbReference type="PIRSR" id="PIRSR623612-1"/>
    </source>
</evidence>
<dbReference type="InterPro" id="IPR001570">
    <property type="entry name" value="Peptidase_M4_C_domain"/>
</dbReference>
<feature type="domain" description="FTP" evidence="13">
    <location>
        <begin position="120"/>
        <end position="151"/>
    </location>
</feature>
<dbReference type="InterPro" id="IPR013783">
    <property type="entry name" value="Ig-like_fold"/>
</dbReference>
<feature type="signal peptide" evidence="9">
    <location>
        <begin position="1"/>
        <end position="27"/>
    </location>
</feature>
<dbReference type="GO" id="GO:0006508">
    <property type="term" value="P:proteolysis"/>
    <property type="evidence" value="ECO:0007669"/>
    <property type="project" value="UniProtKB-KW"/>
</dbReference>
<keyword evidence="5" id="KW-0378">Hydrolase</keyword>
<dbReference type="InterPro" id="IPR003137">
    <property type="entry name" value="PA_domain"/>
</dbReference>
<keyword evidence="6" id="KW-0862">Zinc</keyword>
<dbReference type="AlphaFoldDB" id="A0A1I3QU61"/>
<dbReference type="EMBL" id="FOQG01000027">
    <property type="protein sequence ID" value="SFJ37029.1"/>
    <property type="molecule type" value="Genomic_DNA"/>
</dbReference>
<evidence type="ECO:0000256" key="3">
    <source>
        <dbReference type="ARBA" id="ARBA00022723"/>
    </source>
</evidence>
<comment type="similarity">
    <text evidence="1">Belongs to the peptidase M4 family.</text>
</comment>
<dbReference type="SUPFAM" id="SSF55486">
    <property type="entry name" value="Metalloproteases ('zincins'), catalytic domain"/>
    <property type="match status" value="2"/>
</dbReference>
<dbReference type="Pfam" id="PF07504">
    <property type="entry name" value="FTP"/>
    <property type="match status" value="1"/>
</dbReference>
<dbReference type="GO" id="GO:0005975">
    <property type="term" value="P:carbohydrate metabolic process"/>
    <property type="evidence" value="ECO:0007669"/>
    <property type="project" value="UniProtKB-ARBA"/>
</dbReference>
<dbReference type="PANTHER" id="PTHR33794:SF1">
    <property type="entry name" value="BACILLOLYSIN"/>
    <property type="match status" value="1"/>
</dbReference>
<dbReference type="Pfam" id="PF02868">
    <property type="entry name" value="Peptidase_M4_C"/>
    <property type="match status" value="2"/>
</dbReference>
<dbReference type="Pfam" id="PF02225">
    <property type="entry name" value="PA"/>
    <property type="match status" value="1"/>
</dbReference>
<reference evidence="15 16" key="1">
    <citation type="submission" date="2016-10" db="EMBL/GenBank/DDBJ databases">
        <authorList>
            <person name="de Groot N.N."/>
        </authorList>
    </citation>
    <scope>NUCLEOTIDE SEQUENCE [LARGE SCALE GENOMIC DNA]</scope>
    <source>
        <strain evidence="15 16">CGMCC 1.11156</strain>
    </source>
</reference>
<evidence type="ECO:0000256" key="9">
    <source>
        <dbReference type="SAM" id="SignalP"/>
    </source>
</evidence>
<protein>
    <submittedName>
        <fullName evidence="15">Thermolysin metallopeptidase, alpha-helical domain</fullName>
    </submittedName>
</protein>
<feature type="domain" description="PA" evidence="11">
    <location>
        <begin position="454"/>
        <end position="537"/>
    </location>
</feature>
<dbReference type="Pfam" id="PF16640">
    <property type="entry name" value="Big_3_5"/>
    <property type="match status" value="1"/>
</dbReference>
<keyword evidence="2" id="KW-0645">Protease</keyword>
<evidence type="ECO:0000256" key="1">
    <source>
        <dbReference type="ARBA" id="ARBA00009388"/>
    </source>
</evidence>
<keyword evidence="7" id="KW-0482">Metalloprotease</keyword>
<keyword evidence="16" id="KW-1185">Reference proteome</keyword>
<feature type="domain" description="Bacterial Ig-like" evidence="14">
    <location>
        <begin position="944"/>
        <end position="1029"/>
    </location>
</feature>
<feature type="chain" id="PRO_5011641530" evidence="9">
    <location>
        <begin position="28"/>
        <end position="1030"/>
    </location>
</feature>
<evidence type="ECO:0000259" key="10">
    <source>
        <dbReference type="Pfam" id="PF01447"/>
    </source>
</evidence>
<dbReference type="Gene3D" id="2.60.40.10">
    <property type="entry name" value="Immunoglobulins"/>
    <property type="match status" value="1"/>
</dbReference>
<dbReference type="InterPro" id="IPR046450">
    <property type="entry name" value="PA_dom_sf"/>
</dbReference>
<evidence type="ECO:0000256" key="2">
    <source>
        <dbReference type="ARBA" id="ARBA00022670"/>
    </source>
</evidence>
<keyword evidence="4 9" id="KW-0732">Signal</keyword>
<feature type="active site" evidence="8">
    <location>
        <position position="363"/>
    </location>
</feature>
<feature type="domain" description="Peptidase M4 C-terminal" evidence="12">
    <location>
        <begin position="544"/>
        <end position="676"/>
    </location>
</feature>
<feature type="domain" description="Peptidase M4 C-terminal" evidence="12">
    <location>
        <begin position="373"/>
        <end position="404"/>
    </location>
</feature>
<evidence type="ECO:0000256" key="4">
    <source>
        <dbReference type="ARBA" id="ARBA00022729"/>
    </source>
</evidence>
<dbReference type="Pfam" id="PF01447">
    <property type="entry name" value="Peptidase_M4"/>
    <property type="match status" value="1"/>
</dbReference>
<gene>
    <name evidence="15" type="ORF">SAMN05216561_12733</name>
</gene>
<dbReference type="PRINTS" id="PR00730">
    <property type="entry name" value="THERMOLYSIN"/>
</dbReference>
<organism evidence="15 16">
    <name type="scientific">Nocardioides psychrotolerans</name>
    <dbReference type="NCBI Taxonomy" id="1005945"/>
    <lineage>
        <taxon>Bacteria</taxon>
        <taxon>Bacillati</taxon>
        <taxon>Actinomycetota</taxon>
        <taxon>Actinomycetes</taxon>
        <taxon>Propionibacteriales</taxon>
        <taxon>Nocardioidaceae</taxon>
        <taxon>Nocardioides</taxon>
    </lineage>
</organism>
<evidence type="ECO:0000259" key="13">
    <source>
        <dbReference type="Pfam" id="PF07504"/>
    </source>
</evidence>
<evidence type="ECO:0000256" key="5">
    <source>
        <dbReference type="ARBA" id="ARBA00022801"/>
    </source>
</evidence>
<dbReference type="STRING" id="1005945.SAMN05216561_12733"/>
<sequence length="1030" mass="107735">MKIITTGLSLALLGAGLAATPGLQASAAPPAPAGESLVQRMSGEAAGAVQITADRATGKVGFARATGGEGDLLPGLDGASARAATSKARAYLDEYAAAFGATSAQLEQSGVNADRYGWTVDYTQRYRGVEVFGSQLRAHVDKDGDLTSINGYAAPGLDLSVTPGLTADEAATRALAIVKAKSATPDSTLRMAGLEVASNDLMVYRMGSTRGETGEAVLVYVLEVTNADTVRDMVFLDADSGKIVNRYSMMAHALDRKLFEASVNDQGTPDDPSDDTTDRELVYQEGDALPGDLDVDQLSEVQGTGEAYWLFKNAFGRDSYDDQGATMVTVNNEPSINCPNANWNGSTTNYCAGVSSDDTVAHEWAHAYTEYTSGLIYQWQSGAMNEAFSDIWGETVDQLNDRHNEQPNTPRTTGQCSQFTRGAVGLTINTPANVAGDCDAAPASFGPVFDKTGVTADVVVGAPLDGCAPFTNAATMAGKFVYVDRGTCTFGAKAQAAEAAGAEGIVIGNNVAEPPFSPSGDADIYGVMVGQDTGTKIKSATTTVNVTVKDIDQADKDNSYRWLSGEADPAFGGAIRDMWNPTCYGDPGKVSDAEYKCSTDDSGGVHSNSGVVNHTFALLVDGGTYNDVTVPAIGRDKAAAIFWRSQSEYLFPVADFSDLSESLVSSCTDLLGKEINELTLEPEATPVLATSITAADCTAVSLVSDAVELNLDPKAQCEFKPLLTKGAPSLCGKGFSARTVWSENFEDGLKGWDKTEDVVFDGASGISWKTVADAPGNHSSTVAYAPDPAEAGDCSGTAGDVSSRNSITSPAFAIPAGLSPRMSFKHYVATEYGYDGGNVKYSVGGKPFKVIPTQAYAFNAPGAQMEVAPGNTSPLAGEDGFTGTDGGENRGSWGTSIIDLKKLGAKVGKNVRIRFDMGRDGCGGLDGWYVDDIKVSICKVQTLVSATPKAGKQPRVVVTVKRDGSQGTAPRGAVKLLKGSLVVGKGFVTKGKALIKVRGLQPGTYDLLATFTGTPRFAAASDTVRVRVTR</sequence>
<dbReference type="RefSeq" id="WP_170259078.1">
    <property type="nucleotide sequence ID" value="NZ_BKAF01000005.1"/>
</dbReference>
<dbReference type="Gene3D" id="3.10.450.490">
    <property type="match status" value="1"/>
</dbReference>
<keyword evidence="3" id="KW-0479">Metal-binding</keyword>
<evidence type="ECO:0000313" key="15">
    <source>
        <dbReference type="EMBL" id="SFJ37029.1"/>
    </source>
</evidence>
<evidence type="ECO:0000313" key="16">
    <source>
        <dbReference type="Proteomes" id="UP000198649"/>
    </source>
</evidence>
<dbReference type="Gene3D" id="1.10.390.10">
    <property type="entry name" value="Neutral Protease Domain 2"/>
    <property type="match status" value="2"/>
</dbReference>
<dbReference type="InterPro" id="IPR027268">
    <property type="entry name" value="Peptidase_M4/M1_CTD_sf"/>
</dbReference>
<evidence type="ECO:0000259" key="14">
    <source>
        <dbReference type="Pfam" id="PF16640"/>
    </source>
</evidence>
<feature type="active site" description="Proton donor" evidence="8">
    <location>
        <position position="606"/>
    </location>
</feature>
<dbReference type="InterPro" id="IPR011096">
    <property type="entry name" value="FTP_domain"/>
</dbReference>
<evidence type="ECO:0000256" key="6">
    <source>
        <dbReference type="ARBA" id="ARBA00022833"/>
    </source>
</evidence>
<dbReference type="InterPro" id="IPR032109">
    <property type="entry name" value="Big_3_5"/>
</dbReference>
<dbReference type="InterPro" id="IPR013856">
    <property type="entry name" value="Peptidase_M4_domain"/>
</dbReference>
<dbReference type="Proteomes" id="UP000198649">
    <property type="component" value="Unassembled WGS sequence"/>
</dbReference>
<evidence type="ECO:0000259" key="12">
    <source>
        <dbReference type="Pfam" id="PF02868"/>
    </source>
</evidence>
<dbReference type="PANTHER" id="PTHR33794">
    <property type="entry name" value="BACILLOLYSIN"/>
    <property type="match status" value="1"/>
</dbReference>
<accession>A0A1I3QU61</accession>
<proteinExistence type="inferred from homology"/>
<dbReference type="InterPro" id="IPR023612">
    <property type="entry name" value="Peptidase_M4"/>
</dbReference>
<dbReference type="GO" id="GO:0004222">
    <property type="term" value="F:metalloendopeptidase activity"/>
    <property type="evidence" value="ECO:0007669"/>
    <property type="project" value="InterPro"/>
</dbReference>
<feature type="domain" description="Peptidase M4" evidence="10">
    <location>
        <begin position="262"/>
        <end position="370"/>
    </location>
</feature>